<keyword evidence="2" id="KW-1185">Reference proteome</keyword>
<evidence type="ECO:0000313" key="2">
    <source>
        <dbReference type="Proteomes" id="UP000035035"/>
    </source>
</evidence>
<gene>
    <name evidence="1" type="ORF">V525_19145</name>
</gene>
<dbReference type="PATRIC" id="fig|1423140.3.peg.3817"/>
<evidence type="ECO:0000313" key="1">
    <source>
        <dbReference type="EMBL" id="ETA05273.1"/>
    </source>
</evidence>
<dbReference type="EMBL" id="AYXO01000048">
    <property type="protein sequence ID" value="ETA05273.1"/>
    <property type="molecule type" value="Genomic_DNA"/>
</dbReference>
<proteinExistence type="predicted"/>
<name>W9D7M4_9ACTN</name>
<dbReference type="AlphaFoldDB" id="W9D7M4"/>
<dbReference type="HOGENOM" id="CLU_3252228_0_0_11"/>
<dbReference type="Proteomes" id="UP000035035">
    <property type="component" value="Unassembled WGS sequence"/>
</dbReference>
<reference evidence="1 2" key="1">
    <citation type="journal article" date="2014" name="Genome Announc.">
        <title>Draft Genome Sequence of Gordonia alkanivorans Strain CGMCC6845, a Halotolerant Hydrocarbon-Degrading Bacterium.</title>
        <authorList>
            <person name="Wang X."/>
            <person name="Jin D."/>
            <person name="Zhou L."/>
            <person name="Wu L."/>
            <person name="An W."/>
            <person name="Zhao L."/>
        </authorList>
    </citation>
    <scope>NUCLEOTIDE SEQUENCE [LARGE SCALE GENOMIC DNA]</scope>
    <source>
        <strain evidence="1 2">CGMCC 6845</strain>
    </source>
</reference>
<accession>W9D7M4</accession>
<organism evidence="1 2">
    <name type="scientific">Gordonia alkanivorans CGMCC 6845</name>
    <dbReference type="NCBI Taxonomy" id="1423140"/>
    <lineage>
        <taxon>Bacteria</taxon>
        <taxon>Bacillati</taxon>
        <taxon>Actinomycetota</taxon>
        <taxon>Actinomycetes</taxon>
        <taxon>Mycobacteriales</taxon>
        <taxon>Gordoniaceae</taxon>
        <taxon>Gordonia</taxon>
    </lineage>
</organism>
<comment type="caution">
    <text evidence="1">The sequence shown here is derived from an EMBL/GenBank/DDBJ whole genome shotgun (WGS) entry which is preliminary data.</text>
</comment>
<sequence length="42" mass="4974">MVERVTLLDVYRQQRRMANLYCKFGESIVQLEPDEPSMSIVQ</sequence>
<protein>
    <submittedName>
        <fullName evidence="1">Uncharacterized protein</fullName>
    </submittedName>
</protein>